<gene>
    <name evidence="4" type="ORF">EOK75_03150</name>
</gene>
<dbReference type="Pfam" id="PF00589">
    <property type="entry name" value="Phage_integrase"/>
    <property type="match status" value="1"/>
</dbReference>
<dbReference type="KEGG" id="pseb:EOK75_03150"/>
<protein>
    <recommendedName>
        <fullName evidence="3">Tyr recombinase domain-containing protein</fullName>
    </recommendedName>
</protein>
<proteinExistence type="predicted"/>
<dbReference type="GO" id="GO:0015074">
    <property type="term" value="P:DNA integration"/>
    <property type="evidence" value="ECO:0007669"/>
    <property type="project" value="InterPro"/>
</dbReference>
<dbReference type="InterPro" id="IPR011010">
    <property type="entry name" value="DNA_brk_join_enz"/>
</dbReference>
<evidence type="ECO:0000313" key="5">
    <source>
        <dbReference type="Proteomes" id="UP000298631"/>
    </source>
</evidence>
<dbReference type="InterPro" id="IPR013762">
    <property type="entry name" value="Integrase-like_cat_sf"/>
</dbReference>
<dbReference type="PROSITE" id="PS51898">
    <property type="entry name" value="TYR_RECOMBINASE"/>
    <property type="match status" value="1"/>
</dbReference>
<feature type="region of interest" description="Disordered" evidence="2">
    <location>
        <begin position="16"/>
        <end position="38"/>
    </location>
</feature>
<evidence type="ECO:0000259" key="3">
    <source>
        <dbReference type="PROSITE" id="PS51898"/>
    </source>
</evidence>
<reference evidence="4 5" key="1">
    <citation type="submission" date="2019-05" db="EMBL/GenBank/DDBJ databases">
        <title>Pseudorhodobacter turbinis sp. nov., isolated from the gut of the Korean turban shell.</title>
        <authorList>
            <person name="Jeong Y.-S."/>
            <person name="Kang W.-R."/>
            <person name="Bae J.-W."/>
        </authorList>
    </citation>
    <scope>NUCLEOTIDE SEQUENCE [LARGE SCALE GENOMIC DNA]</scope>
    <source>
        <strain evidence="4 5">S12M18</strain>
    </source>
</reference>
<keyword evidence="5" id="KW-1185">Reference proteome</keyword>
<feature type="domain" description="Tyr recombinase" evidence="3">
    <location>
        <begin position="444"/>
        <end position="632"/>
    </location>
</feature>
<dbReference type="AlphaFoldDB" id="A0A4P8EDU7"/>
<dbReference type="EMBL" id="CP039964">
    <property type="protein sequence ID" value="QCO54869.1"/>
    <property type="molecule type" value="Genomic_DNA"/>
</dbReference>
<dbReference type="GO" id="GO:0003677">
    <property type="term" value="F:DNA binding"/>
    <property type="evidence" value="ECO:0007669"/>
    <property type="project" value="InterPro"/>
</dbReference>
<name>A0A4P8EDU7_9RHOB</name>
<keyword evidence="1" id="KW-0233">DNA recombination</keyword>
<dbReference type="Gene3D" id="1.10.443.10">
    <property type="entry name" value="Intergrase catalytic core"/>
    <property type="match status" value="1"/>
</dbReference>
<dbReference type="GO" id="GO:0006310">
    <property type="term" value="P:DNA recombination"/>
    <property type="evidence" value="ECO:0007669"/>
    <property type="project" value="UniProtKB-KW"/>
</dbReference>
<dbReference type="InterPro" id="IPR046668">
    <property type="entry name" value="DUF6538"/>
</dbReference>
<evidence type="ECO:0000313" key="4">
    <source>
        <dbReference type="EMBL" id="QCO54869.1"/>
    </source>
</evidence>
<dbReference type="OrthoDB" id="7222937at2"/>
<sequence length="632" mass="71318">MKKHILPNGIAVNQAAILPSPPTGGSQTGSHRPVRGSRVSGRKWGLHLVRRNSIFYFRRRWPEKIRCFGAPEFLSVSLRTQILSEAVKRSAALLSDVEAGEKSMLMELQDTPVNSARIQEMLKELVRQAFVRMIARQESDLTIGNPAPYLSQISAESDRVRAAQKARDWSVALPFAGEIARKNGMDPDDVAAPAVARQVLALIRQLNDLSLSVEQSFDDPLNAGREILLGHGIATTREALKPPMLLSEAIEKACTEAPGDVETKIRVIGKLALAFFGDIPASAIVLEQSFEFLHMAWMLPKGWGKAHGCNRHGQLGIELCALDEIQEADVIDAKLVAEIMGLDTMSIPDKRRRLVQELKPRLTDGYLFVQRDMFNRILRAALGKKRVGRDIDDEDRVVPSHAQLNNRMRAWHKAQKSPCGLPMRVSRPKRRMSWSLEHVSRLLRSPIYFGTSSQTQRSRKATAQKRYIIRDAIYWVPLIMITMGVRPEEILQAAVKDISRRDSILCIYVGNEEDAHLKSEQSRRILPIPQILLDLGFREWVVAKLKAGETWLFPEIQPDQVRGRRLRNLLKTLKLNSDREDIYAMRRTLSSKLMQLGIDTGTRQKILGHLEGTTVDRHYSDGNRPLFNGVHL</sequence>
<accession>A0A4P8EDU7</accession>
<dbReference type="Pfam" id="PF20172">
    <property type="entry name" value="DUF6538"/>
    <property type="match status" value="1"/>
</dbReference>
<dbReference type="SUPFAM" id="SSF56349">
    <property type="entry name" value="DNA breaking-rejoining enzymes"/>
    <property type="match status" value="1"/>
</dbReference>
<dbReference type="InterPro" id="IPR002104">
    <property type="entry name" value="Integrase_catalytic"/>
</dbReference>
<organism evidence="4 5">
    <name type="scientific">Pseudorhodobacter turbinis</name>
    <dbReference type="NCBI Taxonomy" id="2500533"/>
    <lineage>
        <taxon>Bacteria</taxon>
        <taxon>Pseudomonadati</taxon>
        <taxon>Pseudomonadota</taxon>
        <taxon>Alphaproteobacteria</taxon>
        <taxon>Rhodobacterales</taxon>
        <taxon>Paracoccaceae</taxon>
        <taxon>Pseudorhodobacter</taxon>
    </lineage>
</organism>
<evidence type="ECO:0000256" key="2">
    <source>
        <dbReference type="SAM" id="MobiDB-lite"/>
    </source>
</evidence>
<evidence type="ECO:0000256" key="1">
    <source>
        <dbReference type="ARBA" id="ARBA00023172"/>
    </source>
</evidence>
<dbReference type="Proteomes" id="UP000298631">
    <property type="component" value="Chromosome"/>
</dbReference>